<dbReference type="RefSeq" id="WP_143278452.1">
    <property type="nucleotide sequence ID" value="NZ_OCNK01000003.1"/>
</dbReference>
<dbReference type="InterPro" id="IPR000700">
    <property type="entry name" value="PAS-assoc_C"/>
</dbReference>
<protein>
    <submittedName>
        <fullName evidence="4">Diguanylate cyclase (GGDEF) domain-containing protein</fullName>
    </submittedName>
</protein>
<gene>
    <name evidence="4" type="ORF">SAMN06272739_2420</name>
</gene>
<dbReference type="AlphaFoldDB" id="A0A286GYK3"/>
<dbReference type="Gene3D" id="3.30.450.40">
    <property type="match status" value="1"/>
</dbReference>
<dbReference type="Proteomes" id="UP000219482">
    <property type="component" value="Unassembled WGS sequence"/>
</dbReference>
<dbReference type="NCBIfam" id="TIGR00254">
    <property type="entry name" value="GGDEF"/>
    <property type="match status" value="1"/>
</dbReference>
<dbReference type="PANTHER" id="PTHR44757:SF2">
    <property type="entry name" value="BIOFILM ARCHITECTURE MAINTENANCE PROTEIN MBAA"/>
    <property type="match status" value="1"/>
</dbReference>
<dbReference type="PROSITE" id="PS50112">
    <property type="entry name" value="PAS"/>
    <property type="match status" value="1"/>
</dbReference>
<dbReference type="Gene3D" id="3.30.70.270">
    <property type="match status" value="1"/>
</dbReference>
<dbReference type="Gene3D" id="3.30.450.20">
    <property type="entry name" value="PAS domain"/>
    <property type="match status" value="1"/>
</dbReference>
<evidence type="ECO:0000313" key="5">
    <source>
        <dbReference type="Proteomes" id="UP000219482"/>
    </source>
</evidence>
<dbReference type="InterPro" id="IPR000014">
    <property type="entry name" value="PAS"/>
</dbReference>
<dbReference type="InterPro" id="IPR029787">
    <property type="entry name" value="Nucleotide_cyclase"/>
</dbReference>
<sequence>MTTTGRQHARARQPAFVHEFGVPGMSADAELDGIVRIAAAVAGLRCAAVNTLDTPVKHALAAHGFRGAASPRDESIGAALAQRGSGTQAVADLAAEPEFAGNPWVDGRRGRVRAYASAPIVVDDVLLGALSVFDEEPHEFTQAECDRLDDLAAVTVSLFRSRQQAGQLADVAAAAQVARVGMERAHADLVRSEAFIRALLEALPVGIVAGDAEGRVELFNQVSREWHGLDADPTVAVEDLPTSFCITDGKGDPLPADRVPLTRVYREGRVSDAEMGLSAPGQPLRLLSASGATIRDEDDQLLGALVTMIDITAQRKLEEALRTAALHDPLTGLPNRSLLLDRLEQSLSAARRALQPAALLYCDLDGFKPVNDTAGHAVGDEVLAEAGRRLESAVRPGDTVARIGGDEFVVLCPSVRDEEVAQEIADRVTAAFAEPLRTTDGTGYAVGISIGVAVCSADDTPESALHAADAAMYLVKASRRRTRTSRA</sequence>
<feature type="domain" description="PAS" evidence="1">
    <location>
        <begin position="192"/>
        <end position="235"/>
    </location>
</feature>
<keyword evidence="5" id="KW-1185">Reference proteome</keyword>
<dbReference type="InterPro" id="IPR003018">
    <property type="entry name" value="GAF"/>
</dbReference>
<reference evidence="5" key="1">
    <citation type="submission" date="2017-09" db="EMBL/GenBank/DDBJ databases">
        <authorList>
            <person name="Varghese N."/>
            <person name="Submissions S."/>
        </authorList>
    </citation>
    <scope>NUCLEOTIDE SEQUENCE [LARGE SCALE GENOMIC DNA]</scope>
    <source>
        <strain evidence="5">DSM 44270</strain>
    </source>
</reference>
<dbReference type="SUPFAM" id="SSF55781">
    <property type="entry name" value="GAF domain-like"/>
    <property type="match status" value="1"/>
</dbReference>
<evidence type="ECO:0000259" key="3">
    <source>
        <dbReference type="PROSITE" id="PS50887"/>
    </source>
</evidence>
<name>A0A286GYK3_9ACTN</name>
<dbReference type="PROSITE" id="PS50113">
    <property type="entry name" value="PAC"/>
    <property type="match status" value="1"/>
</dbReference>
<evidence type="ECO:0000259" key="1">
    <source>
        <dbReference type="PROSITE" id="PS50112"/>
    </source>
</evidence>
<feature type="domain" description="PAC" evidence="2">
    <location>
        <begin position="271"/>
        <end position="323"/>
    </location>
</feature>
<dbReference type="InterPro" id="IPR043128">
    <property type="entry name" value="Rev_trsase/Diguanyl_cyclase"/>
</dbReference>
<organism evidence="4 5">
    <name type="scientific">Blastococcus haudaquaticus</name>
    <dbReference type="NCBI Taxonomy" id="1938745"/>
    <lineage>
        <taxon>Bacteria</taxon>
        <taxon>Bacillati</taxon>
        <taxon>Actinomycetota</taxon>
        <taxon>Actinomycetes</taxon>
        <taxon>Geodermatophilales</taxon>
        <taxon>Geodermatophilaceae</taxon>
        <taxon>Blastococcus</taxon>
    </lineage>
</organism>
<dbReference type="Pfam" id="PF01590">
    <property type="entry name" value="GAF"/>
    <property type="match status" value="1"/>
</dbReference>
<dbReference type="PANTHER" id="PTHR44757">
    <property type="entry name" value="DIGUANYLATE CYCLASE DGCP"/>
    <property type="match status" value="1"/>
</dbReference>
<dbReference type="Pfam" id="PF00990">
    <property type="entry name" value="GGDEF"/>
    <property type="match status" value="1"/>
</dbReference>
<proteinExistence type="predicted"/>
<dbReference type="CDD" id="cd01949">
    <property type="entry name" value="GGDEF"/>
    <property type="match status" value="1"/>
</dbReference>
<dbReference type="OrthoDB" id="9806130at2"/>
<dbReference type="EMBL" id="OCNK01000003">
    <property type="protein sequence ID" value="SOE00144.1"/>
    <property type="molecule type" value="Genomic_DNA"/>
</dbReference>
<feature type="domain" description="GGDEF" evidence="3">
    <location>
        <begin position="355"/>
        <end position="487"/>
    </location>
</feature>
<dbReference type="SMART" id="SM00267">
    <property type="entry name" value="GGDEF"/>
    <property type="match status" value="1"/>
</dbReference>
<dbReference type="SUPFAM" id="SSF55073">
    <property type="entry name" value="Nucleotide cyclase"/>
    <property type="match status" value="1"/>
</dbReference>
<dbReference type="InterPro" id="IPR000160">
    <property type="entry name" value="GGDEF_dom"/>
</dbReference>
<dbReference type="PROSITE" id="PS50887">
    <property type="entry name" value="GGDEF"/>
    <property type="match status" value="1"/>
</dbReference>
<evidence type="ECO:0000259" key="2">
    <source>
        <dbReference type="PROSITE" id="PS50113"/>
    </source>
</evidence>
<evidence type="ECO:0000313" key="4">
    <source>
        <dbReference type="EMBL" id="SOE00144.1"/>
    </source>
</evidence>
<accession>A0A286GYK3</accession>
<dbReference type="SUPFAM" id="SSF55785">
    <property type="entry name" value="PYP-like sensor domain (PAS domain)"/>
    <property type="match status" value="1"/>
</dbReference>
<dbReference type="InterPro" id="IPR029016">
    <property type="entry name" value="GAF-like_dom_sf"/>
</dbReference>
<dbReference type="InterPro" id="IPR052155">
    <property type="entry name" value="Biofilm_reg_signaling"/>
</dbReference>
<dbReference type="InterPro" id="IPR035965">
    <property type="entry name" value="PAS-like_dom_sf"/>
</dbReference>